<feature type="transmembrane region" description="Helical" evidence="1">
    <location>
        <begin position="114"/>
        <end position="134"/>
    </location>
</feature>
<dbReference type="RefSeq" id="WP_160764761.1">
    <property type="nucleotide sequence ID" value="NZ_WUPT01000002.1"/>
</dbReference>
<gene>
    <name evidence="2" type="ORF">GQ651_13500</name>
</gene>
<feature type="transmembrane region" description="Helical" evidence="1">
    <location>
        <begin position="258"/>
        <end position="277"/>
    </location>
</feature>
<dbReference type="AlphaFoldDB" id="A0A7C9IH89"/>
<evidence type="ECO:0000256" key="1">
    <source>
        <dbReference type="SAM" id="Phobius"/>
    </source>
</evidence>
<keyword evidence="1" id="KW-0812">Transmembrane</keyword>
<keyword evidence="1" id="KW-1133">Transmembrane helix</keyword>
<feature type="transmembrane region" description="Helical" evidence="1">
    <location>
        <begin position="319"/>
        <end position="337"/>
    </location>
</feature>
<feature type="transmembrane region" description="Helical" evidence="1">
    <location>
        <begin position="229"/>
        <end position="246"/>
    </location>
</feature>
<dbReference type="Proteomes" id="UP000480350">
    <property type="component" value="Unassembled WGS sequence"/>
</dbReference>
<dbReference type="EMBL" id="WUPT01000002">
    <property type="protein sequence ID" value="MXQ08868.1"/>
    <property type="molecule type" value="Genomic_DNA"/>
</dbReference>
<organism evidence="2 3">
    <name type="scientific">Kangsaoukella pontilimi</name>
    <dbReference type="NCBI Taxonomy" id="2691042"/>
    <lineage>
        <taxon>Bacteria</taxon>
        <taxon>Pseudomonadati</taxon>
        <taxon>Pseudomonadota</taxon>
        <taxon>Alphaproteobacteria</taxon>
        <taxon>Rhodobacterales</taxon>
        <taxon>Paracoccaceae</taxon>
        <taxon>Kangsaoukella</taxon>
    </lineage>
</organism>
<keyword evidence="1" id="KW-0472">Membrane</keyword>
<keyword evidence="3" id="KW-1185">Reference proteome</keyword>
<feature type="transmembrane region" description="Helical" evidence="1">
    <location>
        <begin position="33"/>
        <end position="56"/>
    </location>
</feature>
<protein>
    <recommendedName>
        <fullName evidence="4">DUF2157 domain-containing protein</fullName>
    </recommendedName>
</protein>
<evidence type="ECO:0008006" key="4">
    <source>
        <dbReference type="Google" id="ProtNLM"/>
    </source>
</evidence>
<evidence type="ECO:0000313" key="3">
    <source>
        <dbReference type="Proteomes" id="UP000480350"/>
    </source>
</evidence>
<evidence type="ECO:0000313" key="2">
    <source>
        <dbReference type="EMBL" id="MXQ08868.1"/>
    </source>
</evidence>
<feature type="transmembrane region" description="Helical" evidence="1">
    <location>
        <begin position="62"/>
        <end position="78"/>
    </location>
</feature>
<name>A0A7C9IH89_9RHOB</name>
<reference evidence="2 3" key="2">
    <citation type="submission" date="2020-03" db="EMBL/GenBank/DDBJ databases">
        <title>Kangsaoukella pontilimi gen. nov., sp. nov., a new member of the family Rhodobacteraceae isolated from a tidal mudflat.</title>
        <authorList>
            <person name="Kim I.S."/>
        </authorList>
    </citation>
    <scope>NUCLEOTIDE SEQUENCE [LARGE SCALE GENOMIC DNA]</scope>
    <source>
        <strain evidence="2 3">GH1-50</strain>
    </source>
</reference>
<sequence>MPHVVQTEALVAEGILTEAQGAEIARRSRDTMLALVVNIVLCAGIIAASLGFVFWIADAAGVALLGLAFLGIGAAVLVKGGPLYRMLGHAGALIGGGMLIAGAGVEIADKYADIAPWTLTVLGAAIAAVFGWLFRKSPEPLAFSTGALMLMGAALHLVGGWLVVDVEIGHGWANVAYSLYATAVLLAAGLFVNVRAVTALAVVPFAQALSTGTAYFHAAYVFYSPEPTLTILQMAAAIGAAAWVVANTSDRIGRHAGIFAIMAAVVGNLAFLVGSLWGDEVGLSFFRDAAPNYSDFTHYSDYNAAMEVWRAEFFQISEHVFSVVWAVLLVAGAWLAAASHRRGLFNTAVTFLGIHAYTQAFETFSDEPMVYALGGLAAIPLAWGLWRLNHRMFGTATPA</sequence>
<feature type="transmembrane region" description="Helical" evidence="1">
    <location>
        <begin position="199"/>
        <end position="223"/>
    </location>
</feature>
<proteinExistence type="predicted"/>
<feature type="transmembrane region" description="Helical" evidence="1">
    <location>
        <begin position="90"/>
        <end position="108"/>
    </location>
</feature>
<feature type="transmembrane region" description="Helical" evidence="1">
    <location>
        <begin position="141"/>
        <end position="163"/>
    </location>
</feature>
<reference evidence="2 3" key="1">
    <citation type="submission" date="2019-12" db="EMBL/GenBank/DDBJ databases">
        <authorList>
            <person name="Lee S.D."/>
        </authorList>
    </citation>
    <scope>NUCLEOTIDE SEQUENCE [LARGE SCALE GENOMIC DNA]</scope>
    <source>
        <strain evidence="2 3">GH1-50</strain>
    </source>
</reference>
<comment type="caution">
    <text evidence="2">The sequence shown here is derived from an EMBL/GenBank/DDBJ whole genome shotgun (WGS) entry which is preliminary data.</text>
</comment>
<feature type="transmembrane region" description="Helical" evidence="1">
    <location>
        <begin position="368"/>
        <end position="386"/>
    </location>
</feature>
<feature type="transmembrane region" description="Helical" evidence="1">
    <location>
        <begin position="344"/>
        <end position="362"/>
    </location>
</feature>
<feature type="transmembrane region" description="Helical" evidence="1">
    <location>
        <begin position="175"/>
        <end position="192"/>
    </location>
</feature>
<accession>A0A7C9IH89</accession>